<dbReference type="Pfam" id="PF02469">
    <property type="entry name" value="Fasciclin"/>
    <property type="match status" value="2"/>
</dbReference>
<dbReference type="SMART" id="SM00554">
    <property type="entry name" value="FAS1"/>
    <property type="match status" value="2"/>
</dbReference>
<dbReference type="PROSITE" id="PS50213">
    <property type="entry name" value="FAS1"/>
    <property type="match status" value="2"/>
</dbReference>
<dbReference type="SUPFAM" id="SSF82153">
    <property type="entry name" value="FAS1 domain"/>
    <property type="match status" value="2"/>
</dbReference>
<name>K1WNN3_MARBU</name>
<dbReference type="PANTHER" id="PTHR10900:SF77">
    <property type="entry name" value="FI19380P1"/>
    <property type="match status" value="1"/>
</dbReference>
<feature type="domain" description="FAS1" evidence="2">
    <location>
        <begin position="267"/>
        <end position="395"/>
    </location>
</feature>
<dbReference type="GO" id="GO:0000329">
    <property type="term" value="C:fungal-type vacuole membrane"/>
    <property type="evidence" value="ECO:0007669"/>
    <property type="project" value="TreeGrafter"/>
</dbReference>
<dbReference type="Gene3D" id="2.30.180.10">
    <property type="entry name" value="FAS1 domain"/>
    <property type="match status" value="2"/>
</dbReference>
<dbReference type="OrthoDB" id="286301at2759"/>
<feature type="domain" description="FAS1" evidence="2">
    <location>
        <begin position="117"/>
        <end position="265"/>
    </location>
</feature>
<dbReference type="AlphaFoldDB" id="K1WNN3"/>
<dbReference type="eggNOG" id="KOG1437">
    <property type="taxonomic scope" value="Eukaryota"/>
</dbReference>
<dbReference type="GO" id="GO:0016236">
    <property type="term" value="P:macroautophagy"/>
    <property type="evidence" value="ECO:0007669"/>
    <property type="project" value="TreeGrafter"/>
</dbReference>
<evidence type="ECO:0000313" key="4">
    <source>
        <dbReference type="Proteomes" id="UP000006753"/>
    </source>
</evidence>
<dbReference type="InterPro" id="IPR050904">
    <property type="entry name" value="Adhesion/Biosynth-related"/>
</dbReference>
<gene>
    <name evidence="3" type="ORF">MBM_07282</name>
</gene>
<evidence type="ECO:0000256" key="1">
    <source>
        <dbReference type="SAM" id="MobiDB-lite"/>
    </source>
</evidence>
<evidence type="ECO:0000259" key="2">
    <source>
        <dbReference type="PROSITE" id="PS50213"/>
    </source>
</evidence>
<reference evidence="3 4" key="1">
    <citation type="journal article" date="2012" name="BMC Genomics">
        <title>Sequencing the genome of Marssonina brunnea reveals fungus-poplar co-evolution.</title>
        <authorList>
            <person name="Zhu S."/>
            <person name="Cao Y.-Z."/>
            <person name="Jiang C."/>
            <person name="Tan B.-Y."/>
            <person name="Wang Z."/>
            <person name="Feng S."/>
            <person name="Zhang L."/>
            <person name="Su X.-H."/>
            <person name="Brejova B."/>
            <person name="Vinar T."/>
            <person name="Xu M."/>
            <person name="Wang M.-X."/>
            <person name="Zhang S.-G."/>
            <person name="Huang M.-R."/>
            <person name="Wu R."/>
            <person name="Zhou Y."/>
        </authorList>
    </citation>
    <scope>NUCLEOTIDE SEQUENCE [LARGE SCALE GENOMIC DNA]</scope>
    <source>
        <strain evidence="3 4">MB_m1</strain>
    </source>
</reference>
<dbReference type="EMBL" id="JH921445">
    <property type="protein sequence ID" value="EKD14561.1"/>
    <property type="molecule type" value="Genomic_DNA"/>
</dbReference>
<dbReference type="HOGENOM" id="CLU_031281_2_3_1"/>
<dbReference type="InterPro" id="IPR000782">
    <property type="entry name" value="FAS1_domain"/>
</dbReference>
<dbReference type="OMA" id="GYHIVPG"/>
<feature type="region of interest" description="Disordered" evidence="1">
    <location>
        <begin position="441"/>
        <end position="469"/>
    </location>
</feature>
<dbReference type="PANTHER" id="PTHR10900">
    <property type="entry name" value="PERIOSTIN-RELATED"/>
    <property type="match status" value="1"/>
</dbReference>
<accession>K1WNN3</accession>
<dbReference type="Proteomes" id="UP000006753">
    <property type="component" value="Unassembled WGS sequence"/>
</dbReference>
<evidence type="ECO:0000313" key="3">
    <source>
        <dbReference type="EMBL" id="EKD14561.1"/>
    </source>
</evidence>
<dbReference type="InterPro" id="IPR036378">
    <property type="entry name" value="FAS1_dom_sf"/>
</dbReference>
<dbReference type="KEGG" id="mbe:MBM_07282"/>
<organism evidence="3 4">
    <name type="scientific">Marssonina brunnea f. sp. multigermtubi (strain MB_m1)</name>
    <name type="common">Marssonina leaf spot fungus</name>
    <dbReference type="NCBI Taxonomy" id="1072389"/>
    <lineage>
        <taxon>Eukaryota</taxon>
        <taxon>Fungi</taxon>
        <taxon>Dikarya</taxon>
        <taxon>Ascomycota</taxon>
        <taxon>Pezizomycotina</taxon>
        <taxon>Leotiomycetes</taxon>
        <taxon>Helotiales</taxon>
        <taxon>Drepanopezizaceae</taxon>
        <taxon>Drepanopeziza</taxon>
    </lineage>
</organism>
<keyword evidence="4" id="KW-1185">Reference proteome</keyword>
<sequence>MASEVVEDVTRLKTFEEPNIHRSGIDEYQNMFEPSCGRATCPGVAGKVILRRRGKALFLTFSNQQPLGVMGTLLMRSLSCAHEGGPYTSSVKIPSRVGNTDRKMRSQAWRALAVAITGFLASVDAQTGTAKDLGSLLAGQKNLTTFYSLIQILAPNNDAFEKIPYTQLNQAFADNDQDTIVNVLEYHILQGTKMAAQLVPGTPVFMPTLLTSTTWTNVSGGQNVENVEQAGDVVIFVSGQGSRATLTQADLSFTGGVVQVIDSLLIPPTNLTSTTTSFNITSFQGALYQTSQLRNFTDTPNYTIFAPTNSAFQSLGSAISNLTVEDLRSVMDFHVLQNQVTFSTALKNGTTWPTKQGENLTVHRSGNNVYIGSAQLLTSDVLLANGVLHVIDNVLNPQRPGALPNPDLPTQLPAFAAASSVDSLPFTTAIPCTESCPAAVSTSGSASGVTDATRTATTSASSPVRTSSSKALGAAVARETGFAAAGTAGLVIALGGAVMML</sequence>
<proteinExistence type="predicted"/>
<protein>
    <submittedName>
        <fullName evidence="3">Fasciclin domain-containing protein</fullName>
    </submittedName>
</protein>
<dbReference type="InParanoid" id="K1WNN3"/>